<gene>
    <name evidence="5" type="ORF">LHA26_12965</name>
</gene>
<keyword evidence="1 5" id="KW-0489">Methyltransferase</keyword>
<proteinExistence type="predicted"/>
<feature type="domain" description="Methyltransferase type 11" evidence="4">
    <location>
        <begin position="63"/>
        <end position="136"/>
    </location>
</feature>
<dbReference type="GO" id="GO:0032259">
    <property type="term" value="P:methylation"/>
    <property type="evidence" value="ECO:0007669"/>
    <property type="project" value="UniProtKB-KW"/>
</dbReference>
<reference evidence="5" key="1">
    <citation type="journal article" date="2022" name="Toxins">
        <title>Genomic Analysis of Sphingopyxis sp. USTB-05 for Biodegrading Cyanobacterial Hepatotoxins.</title>
        <authorList>
            <person name="Liu C."/>
            <person name="Xu Q."/>
            <person name="Zhao Z."/>
            <person name="Zhang H."/>
            <person name="Liu X."/>
            <person name="Yin C."/>
            <person name="Liu Y."/>
            <person name="Yan H."/>
        </authorList>
    </citation>
    <scope>NUCLEOTIDE SEQUENCE</scope>
    <source>
        <strain evidence="5">NBD5</strain>
    </source>
</reference>
<evidence type="ECO:0000256" key="1">
    <source>
        <dbReference type="ARBA" id="ARBA00022603"/>
    </source>
</evidence>
<dbReference type="InterPro" id="IPR029063">
    <property type="entry name" value="SAM-dependent_MTases_sf"/>
</dbReference>
<dbReference type="Gene3D" id="3.40.50.150">
    <property type="entry name" value="Vaccinia Virus protein VP39"/>
    <property type="match status" value="1"/>
</dbReference>
<name>A0ABY4X5Q0_9SPHN</name>
<dbReference type="Pfam" id="PF08241">
    <property type="entry name" value="Methyltransf_11"/>
    <property type="match status" value="1"/>
</dbReference>
<keyword evidence="6" id="KW-1185">Reference proteome</keyword>
<keyword evidence="2" id="KW-0808">Transferase</keyword>
<dbReference type="InterPro" id="IPR013216">
    <property type="entry name" value="Methyltransf_11"/>
</dbReference>
<dbReference type="EMBL" id="CP084930">
    <property type="protein sequence ID" value="USI72204.1"/>
    <property type="molecule type" value="Genomic_DNA"/>
</dbReference>
<protein>
    <submittedName>
        <fullName evidence="5">Class I SAM-dependent methyltransferase</fullName>
    </submittedName>
</protein>
<accession>A0ABY4X5Q0</accession>
<dbReference type="PANTHER" id="PTHR13090:SF1">
    <property type="entry name" value="ARGININE-HYDROXYLASE NDUFAF5, MITOCHONDRIAL"/>
    <property type="match status" value="1"/>
</dbReference>
<dbReference type="SUPFAM" id="SSF53335">
    <property type="entry name" value="S-adenosyl-L-methionine-dependent methyltransferases"/>
    <property type="match status" value="1"/>
</dbReference>
<evidence type="ECO:0000256" key="2">
    <source>
        <dbReference type="ARBA" id="ARBA00022679"/>
    </source>
</evidence>
<feature type="region of interest" description="Disordered" evidence="3">
    <location>
        <begin position="261"/>
        <end position="285"/>
    </location>
</feature>
<dbReference type="InterPro" id="IPR050602">
    <property type="entry name" value="Malonyl-ACP_OMT"/>
</dbReference>
<dbReference type="RefSeq" id="WP_252166013.1">
    <property type="nucleotide sequence ID" value="NZ_CP084930.1"/>
</dbReference>
<evidence type="ECO:0000259" key="4">
    <source>
        <dbReference type="Pfam" id="PF08241"/>
    </source>
</evidence>
<dbReference type="PANTHER" id="PTHR13090">
    <property type="entry name" value="ARGININE-HYDROXYLASE NDUFAF5, MITOCHONDRIAL"/>
    <property type="match status" value="1"/>
</dbReference>
<dbReference type="Proteomes" id="UP001056937">
    <property type="component" value="Chromosome 1"/>
</dbReference>
<organism evidence="5 6">
    <name type="scientific">Sphingomonas morindae</name>
    <dbReference type="NCBI Taxonomy" id="1541170"/>
    <lineage>
        <taxon>Bacteria</taxon>
        <taxon>Pseudomonadati</taxon>
        <taxon>Pseudomonadota</taxon>
        <taxon>Alphaproteobacteria</taxon>
        <taxon>Sphingomonadales</taxon>
        <taxon>Sphingomonadaceae</taxon>
        <taxon>Sphingomonas</taxon>
    </lineage>
</organism>
<evidence type="ECO:0000313" key="6">
    <source>
        <dbReference type="Proteomes" id="UP001056937"/>
    </source>
</evidence>
<dbReference type="GO" id="GO:0008168">
    <property type="term" value="F:methyltransferase activity"/>
    <property type="evidence" value="ECO:0007669"/>
    <property type="project" value="UniProtKB-KW"/>
</dbReference>
<evidence type="ECO:0000313" key="5">
    <source>
        <dbReference type="EMBL" id="USI72204.1"/>
    </source>
</evidence>
<evidence type="ECO:0000256" key="3">
    <source>
        <dbReference type="SAM" id="MobiDB-lite"/>
    </source>
</evidence>
<sequence>MTDAAPEIFDRQRRRVRRDRAAARIATHGFLVDHIADELLGRLDGVDRRFTRALLIGASPRLADALAAQGITTLTVDAGYALARAAGGIQADEDRLPIADGSMDLVLSAGVLDSVNDLPGALLLIRRLLRPDGLFLAGFAGAGSLPRLRAAMLAADLLGRGAAPRLHPQIDVRGAGDLLGRAGFTLQVADGEGLDVRYRDMDALLADLRFSGLGSVLAERGPALDRMQAAQAHAHFLAGADPDGRVTERFELVYCTAWSPDPSQPRPARRGSATASLAAALRPPA</sequence>